<gene>
    <name evidence="2" type="ORF">RhiirA1_59041</name>
</gene>
<sequence length="172" mass="19310">MSETSTPYTPASTSTSVAGNESVSLADDIKKYDTAKLIDFLRGEKDLGLDDEDLEIIRKRKINGRAFLKTSKEEFERYGLEGGPATNLADFAKECKDKKLKAFSSYLSLSEVLAECGLDSDGIDSIPLFSPPTYEIQDSNKVFKRCMEEIFGRLRYGTFSRIVWRPCVMNMS</sequence>
<dbReference type="VEuPathDB" id="FungiDB:RhiirFUN_012678"/>
<proteinExistence type="predicted"/>
<protein>
    <recommendedName>
        <fullName evidence="4">SAM domain-containing protein</fullName>
    </recommendedName>
</protein>
<accession>A0A2N0R576</accession>
<evidence type="ECO:0000313" key="3">
    <source>
        <dbReference type="Proteomes" id="UP000232688"/>
    </source>
</evidence>
<organism evidence="2 3">
    <name type="scientific">Rhizophagus irregularis</name>
    <dbReference type="NCBI Taxonomy" id="588596"/>
    <lineage>
        <taxon>Eukaryota</taxon>
        <taxon>Fungi</taxon>
        <taxon>Fungi incertae sedis</taxon>
        <taxon>Mucoromycota</taxon>
        <taxon>Glomeromycotina</taxon>
        <taxon>Glomeromycetes</taxon>
        <taxon>Glomerales</taxon>
        <taxon>Glomeraceae</taxon>
        <taxon>Rhizophagus</taxon>
    </lineage>
</organism>
<dbReference type="Gene3D" id="1.10.150.50">
    <property type="entry name" value="Transcription Factor, Ets-1"/>
    <property type="match status" value="1"/>
</dbReference>
<dbReference type="Proteomes" id="UP000232688">
    <property type="component" value="Unassembled WGS sequence"/>
</dbReference>
<reference evidence="2 3" key="2">
    <citation type="submission" date="2017-10" db="EMBL/GenBank/DDBJ databases">
        <title>Genome analyses suggest a sexual origin of heterokaryosis in a supposedly ancient asexual fungus.</title>
        <authorList>
            <person name="Corradi N."/>
            <person name="Sedzielewska K."/>
            <person name="Noel J."/>
            <person name="Charron P."/>
            <person name="Farinelli L."/>
            <person name="Marton T."/>
            <person name="Kruger M."/>
            <person name="Pelin A."/>
            <person name="Brachmann A."/>
            <person name="Corradi N."/>
        </authorList>
    </citation>
    <scope>NUCLEOTIDE SEQUENCE [LARGE SCALE GENOMIC DNA]</scope>
    <source>
        <strain evidence="2 3">A1</strain>
    </source>
</reference>
<evidence type="ECO:0000256" key="1">
    <source>
        <dbReference type="SAM" id="MobiDB-lite"/>
    </source>
</evidence>
<feature type="region of interest" description="Disordered" evidence="1">
    <location>
        <begin position="1"/>
        <end position="21"/>
    </location>
</feature>
<feature type="compositionally biased region" description="Low complexity" evidence="1">
    <location>
        <begin position="1"/>
        <end position="16"/>
    </location>
</feature>
<dbReference type="VEuPathDB" id="FungiDB:RhiirA1_59041"/>
<dbReference type="VEuPathDB" id="FungiDB:FUN_011396"/>
<evidence type="ECO:0008006" key="4">
    <source>
        <dbReference type="Google" id="ProtNLM"/>
    </source>
</evidence>
<dbReference type="AlphaFoldDB" id="A0A2N0R576"/>
<dbReference type="InterPro" id="IPR013761">
    <property type="entry name" value="SAM/pointed_sf"/>
</dbReference>
<name>A0A2N0R576_9GLOM</name>
<reference evidence="2 3" key="1">
    <citation type="submission" date="2017-10" db="EMBL/GenBank/DDBJ databases">
        <title>Extensive intraspecific genome diversity in a model arbuscular mycorrhizal fungus.</title>
        <authorList>
            <person name="Chen E.C.H."/>
            <person name="Morin E."/>
            <person name="Baudet D."/>
            <person name="Noel J."/>
            <person name="Ndikumana S."/>
            <person name="Charron P."/>
            <person name="St-Onge C."/>
            <person name="Giorgi J."/>
            <person name="Grigoriev I.V."/>
            <person name="Roux C."/>
            <person name="Martin F.M."/>
            <person name="Corradi N."/>
        </authorList>
    </citation>
    <scope>NUCLEOTIDE SEQUENCE [LARGE SCALE GENOMIC DNA]</scope>
    <source>
        <strain evidence="2 3">A1</strain>
    </source>
</reference>
<comment type="caution">
    <text evidence="2">The sequence shown here is derived from an EMBL/GenBank/DDBJ whole genome shotgun (WGS) entry which is preliminary data.</text>
</comment>
<evidence type="ECO:0000313" key="2">
    <source>
        <dbReference type="EMBL" id="PKC58454.1"/>
    </source>
</evidence>
<dbReference type="EMBL" id="LLXH01001540">
    <property type="protein sequence ID" value="PKC58454.1"/>
    <property type="molecule type" value="Genomic_DNA"/>
</dbReference>